<protein>
    <submittedName>
        <fullName evidence="1">Uncharacterized protein</fullName>
    </submittedName>
</protein>
<dbReference type="AlphaFoldDB" id="F3QU47"/>
<organism evidence="1 2">
    <name type="scientific">Paraprevotella xylaniphila YIT 11841</name>
    <dbReference type="NCBI Taxonomy" id="762982"/>
    <lineage>
        <taxon>Bacteria</taxon>
        <taxon>Pseudomonadati</taxon>
        <taxon>Bacteroidota</taxon>
        <taxon>Bacteroidia</taxon>
        <taxon>Bacteroidales</taxon>
        <taxon>Prevotellaceae</taxon>
        <taxon>Paraprevotella</taxon>
    </lineage>
</organism>
<dbReference type="HOGENOM" id="CLU_3203121_0_0_10"/>
<gene>
    <name evidence="1" type="ORF">HMPREF9442_01718</name>
</gene>
<keyword evidence="2" id="KW-1185">Reference proteome</keyword>
<dbReference type="Proteomes" id="UP000005546">
    <property type="component" value="Unassembled WGS sequence"/>
</dbReference>
<dbReference type="STRING" id="762982.HMPREF9442_01718"/>
<evidence type="ECO:0000313" key="1">
    <source>
        <dbReference type="EMBL" id="EGG54132.1"/>
    </source>
</evidence>
<proteinExistence type="predicted"/>
<dbReference type="EMBL" id="AFBR01000046">
    <property type="protein sequence ID" value="EGG54132.1"/>
    <property type="molecule type" value="Genomic_DNA"/>
</dbReference>
<sequence length="45" mass="5528">MRFVAGLWEVPPCTIRLCLGELMSFWGKDFYFPRICFWNLFFLYL</sequence>
<evidence type="ECO:0000313" key="2">
    <source>
        <dbReference type="Proteomes" id="UP000005546"/>
    </source>
</evidence>
<reference evidence="1 2" key="1">
    <citation type="submission" date="2011-02" db="EMBL/GenBank/DDBJ databases">
        <authorList>
            <person name="Weinstock G."/>
            <person name="Sodergren E."/>
            <person name="Clifton S."/>
            <person name="Fulton L."/>
            <person name="Fulton B."/>
            <person name="Courtney L."/>
            <person name="Fronick C."/>
            <person name="Harrison M."/>
            <person name="Strong C."/>
            <person name="Farmer C."/>
            <person name="Delahaunty K."/>
            <person name="Markovic C."/>
            <person name="Hall O."/>
            <person name="Minx P."/>
            <person name="Tomlinson C."/>
            <person name="Mitreva M."/>
            <person name="Hou S."/>
            <person name="Chen J."/>
            <person name="Wollam A."/>
            <person name="Pepin K.H."/>
            <person name="Johnson M."/>
            <person name="Bhonagiri V."/>
            <person name="Zhang X."/>
            <person name="Suruliraj S."/>
            <person name="Warren W."/>
            <person name="Chinwalla A."/>
            <person name="Mardis E.R."/>
            <person name="Wilson R.K."/>
        </authorList>
    </citation>
    <scope>NUCLEOTIDE SEQUENCE [LARGE SCALE GENOMIC DNA]</scope>
    <source>
        <strain evidence="1 2">YIT 11841</strain>
    </source>
</reference>
<accession>F3QU47</accession>
<comment type="caution">
    <text evidence="1">The sequence shown here is derived from an EMBL/GenBank/DDBJ whole genome shotgun (WGS) entry which is preliminary data.</text>
</comment>
<name>F3QU47_9BACT</name>